<accession>A0A286GAC3</accession>
<gene>
    <name evidence="1" type="ORF">SAMN05421508_102459</name>
</gene>
<dbReference type="AlphaFoldDB" id="A0A286GAC3"/>
<protein>
    <recommendedName>
        <fullName evidence="3">DUF3800 domain-containing protein</fullName>
    </recommendedName>
</protein>
<dbReference type="Proteomes" id="UP000219621">
    <property type="component" value="Unassembled WGS sequence"/>
</dbReference>
<dbReference type="EMBL" id="OCNJ01000002">
    <property type="protein sequence ID" value="SOD92487.1"/>
    <property type="molecule type" value="Genomic_DNA"/>
</dbReference>
<sequence length="285" mass="32641">MAWLLFIDESGTDGHDSPYEVLAGLAVEDRQLWPIIRQLNDLQTHHFGLRLFRAYGKEAKAQKLLKKKVFSHAEQLPIIPNSERQALARSILEDGTAVSRRKLTALAQAKIAYCMEGLRICQSHGVKAFASIVPARAARTDGDHLRRDYAFLFERYYHFLNGFADDPMGLVIFDELDKAESQRLITRMYDYFIYTGNGRTRSRLIVPEPMFVHSDLTTMIQMADIAAYVISWAVRLRNMTEPRRRELDNLASLVLQMQYQGEAGSDYRMRGFKLIPTLADRPVPA</sequence>
<evidence type="ECO:0000313" key="1">
    <source>
        <dbReference type="EMBL" id="SOD92487.1"/>
    </source>
</evidence>
<dbReference type="OrthoDB" id="9800818at2"/>
<dbReference type="Pfam" id="PF12686">
    <property type="entry name" value="DUF3800"/>
    <property type="match status" value="1"/>
</dbReference>
<organism evidence="1 2">
    <name type="scientific">Caenispirillum bisanense</name>
    <dbReference type="NCBI Taxonomy" id="414052"/>
    <lineage>
        <taxon>Bacteria</taxon>
        <taxon>Pseudomonadati</taxon>
        <taxon>Pseudomonadota</taxon>
        <taxon>Alphaproteobacteria</taxon>
        <taxon>Rhodospirillales</taxon>
        <taxon>Novispirillaceae</taxon>
        <taxon>Caenispirillum</taxon>
    </lineage>
</organism>
<reference evidence="1 2" key="1">
    <citation type="submission" date="2017-09" db="EMBL/GenBank/DDBJ databases">
        <authorList>
            <person name="Ehlers B."/>
            <person name="Leendertz F.H."/>
        </authorList>
    </citation>
    <scope>NUCLEOTIDE SEQUENCE [LARGE SCALE GENOMIC DNA]</scope>
    <source>
        <strain evidence="1 2">USBA 140</strain>
    </source>
</reference>
<dbReference type="InterPro" id="IPR024524">
    <property type="entry name" value="DUF3800"/>
</dbReference>
<proteinExistence type="predicted"/>
<evidence type="ECO:0008006" key="3">
    <source>
        <dbReference type="Google" id="ProtNLM"/>
    </source>
</evidence>
<evidence type="ECO:0000313" key="2">
    <source>
        <dbReference type="Proteomes" id="UP000219621"/>
    </source>
</evidence>
<dbReference type="RefSeq" id="WP_097278203.1">
    <property type="nucleotide sequence ID" value="NZ_OCNJ01000002.1"/>
</dbReference>
<name>A0A286GAC3_9PROT</name>
<keyword evidence="2" id="KW-1185">Reference proteome</keyword>